<keyword evidence="6" id="KW-0472">Membrane</keyword>
<proteinExistence type="predicted"/>
<dbReference type="GO" id="GO:0006120">
    <property type="term" value="P:mitochondrial electron transport, NADH to ubiquinone"/>
    <property type="evidence" value="ECO:0007669"/>
    <property type="project" value="InterPro"/>
</dbReference>
<gene>
    <name evidence="7" type="ORF">NLJ89_g6069</name>
</gene>
<evidence type="ECO:0000256" key="5">
    <source>
        <dbReference type="ARBA" id="ARBA00023128"/>
    </source>
</evidence>
<dbReference type="OrthoDB" id="1913277at2759"/>
<dbReference type="PANTHER" id="PTHR21382">
    <property type="entry name" value="NADH-UBIQUINONE OXIDOREDUCTASE SUBUNIT"/>
    <property type="match status" value="1"/>
</dbReference>
<evidence type="ECO:0008006" key="9">
    <source>
        <dbReference type="Google" id="ProtNLM"/>
    </source>
</evidence>
<dbReference type="PANTHER" id="PTHR21382:SF1">
    <property type="entry name" value="NADH DEHYDROGENASE [UBIQUINONE] 1 ALPHA SUBCOMPLEX SUBUNIT 11"/>
    <property type="match status" value="1"/>
</dbReference>
<dbReference type="GO" id="GO:0005743">
    <property type="term" value="C:mitochondrial inner membrane"/>
    <property type="evidence" value="ECO:0007669"/>
    <property type="project" value="UniProtKB-SubCell"/>
</dbReference>
<comment type="caution">
    <text evidence="7">The sequence shown here is derived from an EMBL/GenBank/DDBJ whole genome shotgun (WGS) entry which is preliminary data.</text>
</comment>
<name>A0A9W8MWD2_9AGAR</name>
<keyword evidence="2" id="KW-0812">Transmembrane</keyword>
<evidence type="ECO:0000256" key="6">
    <source>
        <dbReference type="ARBA" id="ARBA00023136"/>
    </source>
</evidence>
<dbReference type="AlphaFoldDB" id="A0A9W8MWD2"/>
<keyword evidence="3" id="KW-0999">Mitochondrion inner membrane</keyword>
<keyword evidence="5" id="KW-0496">Mitochondrion</keyword>
<protein>
    <recommendedName>
        <fullName evidence="9">NADH dehydrogenase [ubiquinone] 1 alpha subcomplex subunit 11</fullName>
    </recommendedName>
</protein>
<evidence type="ECO:0000256" key="2">
    <source>
        <dbReference type="ARBA" id="ARBA00022692"/>
    </source>
</evidence>
<keyword evidence="4" id="KW-1133">Transmembrane helix</keyword>
<dbReference type="GO" id="GO:0045271">
    <property type="term" value="C:respiratory chain complex I"/>
    <property type="evidence" value="ECO:0007669"/>
    <property type="project" value="InterPro"/>
</dbReference>
<evidence type="ECO:0000313" key="8">
    <source>
        <dbReference type="Proteomes" id="UP001148786"/>
    </source>
</evidence>
<organism evidence="7 8">
    <name type="scientific">Agrocybe chaxingu</name>
    <dbReference type="NCBI Taxonomy" id="84603"/>
    <lineage>
        <taxon>Eukaryota</taxon>
        <taxon>Fungi</taxon>
        <taxon>Dikarya</taxon>
        <taxon>Basidiomycota</taxon>
        <taxon>Agaricomycotina</taxon>
        <taxon>Agaricomycetes</taxon>
        <taxon>Agaricomycetidae</taxon>
        <taxon>Agaricales</taxon>
        <taxon>Agaricineae</taxon>
        <taxon>Strophariaceae</taxon>
        <taxon>Agrocybe</taxon>
    </lineage>
</organism>
<evidence type="ECO:0000256" key="3">
    <source>
        <dbReference type="ARBA" id="ARBA00022792"/>
    </source>
</evidence>
<reference evidence="7" key="1">
    <citation type="submission" date="2022-07" db="EMBL/GenBank/DDBJ databases">
        <title>Genome Sequence of Agrocybe chaxingu.</title>
        <authorList>
            <person name="Buettner E."/>
        </authorList>
    </citation>
    <scope>NUCLEOTIDE SEQUENCE</scope>
    <source>
        <strain evidence="7">MP-N11</strain>
    </source>
</reference>
<evidence type="ECO:0000313" key="7">
    <source>
        <dbReference type="EMBL" id="KAJ3507860.1"/>
    </source>
</evidence>
<dbReference type="InterPro" id="IPR039205">
    <property type="entry name" value="NDUFA11"/>
</dbReference>
<evidence type="ECO:0000256" key="1">
    <source>
        <dbReference type="ARBA" id="ARBA00004448"/>
    </source>
</evidence>
<sequence length="162" mass="16651">MADVEDRITPAFEPKSAVGYASHVALQAGAVGFVVSSVQNALGKHSHGAMGVLTRTGGTIGFFAAMGATFAFTETIVANQRQKKDAVSGAAGACAAGFLAGIKSRSIPSAIGGCVVMGAIMGAFDYSGNLFGEVLSKEERRARFFKTPPKPFLDTAKTADSQ</sequence>
<evidence type="ECO:0000256" key="4">
    <source>
        <dbReference type="ARBA" id="ARBA00022989"/>
    </source>
</evidence>
<keyword evidence="8" id="KW-1185">Reference proteome</keyword>
<dbReference type="Proteomes" id="UP001148786">
    <property type="component" value="Unassembled WGS sequence"/>
</dbReference>
<accession>A0A9W8MWD2</accession>
<dbReference type="EMBL" id="JANKHO010000618">
    <property type="protein sequence ID" value="KAJ3507860.1"/>
    <property type="molecule type" value="Genomic_DNA"/>
</dbReference>
<comment type="subcellular location">
    <subcellularLocation>
        <location evidence="1">Mitochondrion inner membrane</location>
        <topology evidence="1">Multi-pass membrane protein</topology>
    </subcellularLocation>
</comment>